<dbReference type="Proteomes" id="UP000193622">
    <property type="component" value="Unassembled WGS sequence"/>
</dbReference>
<evidence type="ECO:0000313" key="4">
    <source>
        <dbReference type="Proteomes" id="UP000193622"/>
    </source>
</evidence>
<proteinExistence type="predicted"/>
<feature type="region of interest" description="Disordered" evidence="1">
    <location>
        <begin position="197"/>
        <end position="232"/>
    </location>
</feature>
<feature type="compositionally biased region" description="Low complexity" evidence="1">
    <location>
        <begin position="197"/>
        <end position="208"/>
    </location>
</feature>
<evidence type="ECO:0000313" key="3">
    <source>
        <dbReference type="EMBL" id="ORV84623.1"/>
    </source>
</evidence>
<evidence type="ECO:0000256" key="2">
    <source>
        <dbReference type="SAM" id="Phobius"/>
    </source>
</evidence>
<sequence>MAGRLGAIIGRVAQQTVENTDSRLAARLAALASLGASVIHFAVVPAHWQEWKPAGVFFLSAALFQLMWSRIVLVRTSVGVLAAGILLNVGAIALWALSRTAGAPVGPHAGQVELIAAADLCALLLQIYVVMGAGWVWYRGLRGGSVPAFANAAILLVAVGIVTLASVVGAASGLRHGDHGHGGHGHGGDAAEVRAAVPAPVGSPPGAARQPVSEPLPAPQPLAGHEDHDHAH</sequence>
<protein>
    <submittedName>
        <fullName evidence="3">Uncharacterized protein</fullName>
    </submittedName>
</protein>
<feature type="transmembrane region" description="Helical" evidence="2">
    <location>
        <begin position="80"/>
        <end position="97"/>
    </location>
</feature>
<feature type="transmembrane region" description="Helical" evidence="2">
    <location>
        <begin position="117"/>
        <end position="137"/>
    </location>
</feature>
<organism evidence="3 4">
    <name type="scientific">Mycolicibacterium iranicum</name>
    <name type="common">Mycobacterium iranicum</name>
    <dbReference type="NCBI Taxonomy" id="912594"/>
    <lineage>
        <taxon>Bacteria</taxon>
        <taxon>Bacillati</taxon>
        <taxon>Actinomycetota</taxon>
        <taxon>Actinomycetes</taxon>
        <taxon>Mycobacteriales</taxon>
        <taxon>Mycobacteriaceae</taxon>
        <taxon>Mycolicibacterium</taxon>
    </lineage>
</organism>
<keyword evidence="2" id="KW-1133">Transmembrane helix</keyword>
<reference evidence="3 4" key="1">
    <citation type="submission" date="2016-01" db="EMBL/GenBank/DDBJ databases">
        <title>The new phylogeny of the genus Mycobacterium.</title>
        <authorList>
            <person name="Tarcisio F."/>
            <person name="Conor M."/>
            <person name="Antonella G."/>
            <person name="Elisabetta G."/>
            <person name="Giulia F.S."/>
            <person name="Sara T."/>
            <person name="Anna F."/>
            <person name="Clotilde B."/>
            <person name="Roberto B."/>
            <person name="Veronica D.S."/>
            <person name="Fabio R."/>
            <person name="Monica P."/>
            <person name="Olivier J."/>
            <person name="Enrico T."/>
            <person name="Nicola S."/>
        </authorList>
    </citation>
    <scope>NUCLEOTIDE SEQUENCE [LARGE SCALE GENOMIC DNA]</scope>
    <source>
        <strain evidence="3 4">DSM 45541</strain>
    </source>
</reference>
<comment type="caution">
    <text evidence="3">The sequence shown here is derived from an EMBL/GenBank/DDBJ whole genome shotgun (WGS) entry which is preliminary data.</text>
</comment>
<dbReference type="EMBL" id="LQPC01000047">
    <property type="protein sequence ID" value="ORV84623.1"/>
    <property type="molecule type" value="Genomic_DNA"/>
</dbReference>
<dbReference type="AlphaFoldDB" id="A0A1X1WDE6"/>
<accession>A0A1X1WDE6</accession>
<feature type="transmembrane region" description="Helical" evidence="2">
    <location>
        <begin position="54"/>
        <end position="73"/>
    </location>
</feature>
<feature type="transmembrane region" description="Helical" evidence="2">
    <location>
        <begin position="28"/>
        <end position="48"/>
    </location>
</feature>
<feature type="transmembrane region" description="Helical" evidence="2">
    <location>
        <begin position="149"/>
        <end position="171"/>
    </location>
</feature>
<evidence type="ECO:0000256" key="1">
    <source>
        <dbReference type="SAM" id="MobiDB-lite"/>
    </source>
</evidence>
<keyword evidence="2" id="KW-0472">Membrane</keyword>
<gene>
    <name evidence="3" type="ORF">AWC12_23270</name>
</gene>
<keyword evidence="2" id="KW-0812">Transmembrane</keyword>
<name>A0A1X1WDE6_MYCIR</name>